<keyword evidence="1" id="KW-1133">Transmembrane helix</keyword>
<evidence type="ECO:0000256" key="1">
    <source>
        <dbReference type="SAM" id="Phobius"/>
    </source>
</evidence>
<protein>
    <submittedName>
        <fullName evidence="2">Uncharacterized protein</fullName>
    </submittedName>
</protein>
<feature type="transmembrane region" description="Helical" evidence="1">
    <location>
        <begin position="58"/>
        <end position="77"/>
    </location>
</feature>
<evidence type="ECO:0000313" key="3">
    <source>
        <dbReference type="Proteomes" id="UP000237846"/>
    </source>
</evidence>
<keyword evidence="3" id="KW-1185">Reference proteome</keyword>
<dbReference type="EMBL" id="PVZC01000002">
    <property type="protein sequence ID" value="PRY00674.1"/>
    <property type="molecule type" value="Genomic_DNA"/>
</dbReference>
<feature type="transmembrane region" description="Helical" evidence="1">
    <location>
        <begin position="89"/>
        <end position="112"/>
    </location>
</feature>
<sequence>MRRSGDGGARPVGTRALAAVGAVLGLVWLVAVLSGAGADALCGPGSQSCLERIRLFDWVSAAPALLAAVLTAAAAGTRPGPERAQVRRYALGYAVVAWTMALAVLFVGYAPIG</sequence>
<feature type="transmembrane region" description="Helical" evidence="1">
    <location>
        <begin position="12"/>
        <end position="38"/>
    </location>
</feature>
<accession>A0A2T0Q9Y2</accession>
<dbReference type="Proteomes" id="UP000237846">
    <property type="component" value="Unassembled WGS sequence"/>
</dbReference>
<organism evidence="2 3">
    <name type="scientific">Allonocardiopsis opalescens</name>
    <dbReference type="NCBI Taxonomy" id="1144618"/>
    <lineage>
        <taxon>Bacteria</taxon>
        <taxon>Bacillati</taxon>
        <taxon>Actinomycetota</taxon>
        <taxon>Actinomycetes</taxon>
        <taxon>Streptosporangiales</taxon>
        <taxon>Allonocardiopsis</taxon>
    </lineage>
</organism>
<dbReference type="AlphaFoldDB" id="A0A2T0Q9Y2"/>
<keyword evidence="1" id="KW-0472">Membrane</keyword>
<name>A0A2T0Q9Y2_9ACTN</name>
<reference evidence="2 3" key="1">
    <citation type="submission" date="2018-03" db="EMBL/GenBank/DDBJ databases">
        <title>Genomic Encyclopedia of Archaeal and Bacterial Type Strains, Phase II (KMG-II): from individual species to whole genera.</title>
        <authorList>
            <person name="Goeker M."/>
        </authorList>
    </citation>
    <scope>NUCLEOTIDE SEQUENCE [LARGE SCALE GENOMIC DNA]</scope>
    <source>
        <strain evidence="2 3">DSM 45601</strain>
    </source>
</reference>
<keyword evidence="1" id="KW-0812">Transmembrane</keyword>
<evidence type="ECO:0000313" key="2">
    <source>
        <dbReference type="EMBL" id="PRY00674.1"/>
    </source>
</evidence>
<comment type="caution">
    <text evidence="2">The sequence shown here is derived from an EMBL/GenBank/DDBJ whole genome shotgun (WGS) entry which is preliminary data.</text>
</comment>
<gene>
    <name evidence="2" type="ORF">CLV72_102305</name>
</gene>
<proteinExistence type="predicted"/>